<dbReference type="PANTHER" id="PTHR14969:SF13">
    <property type="entry name" value="AT30094P"/>
    <property type="match status" value="1"/>
</dbReference>
<reference evidence="4 5" key="1">
    <citation type="journal article" date="2020" name="mSystems">
        <title>Defining Genomic and Predicted Metabolic Features of the Acetobacterium Genus.</title>
        <authorList>
            <person name="Ross D.E."/>
            <person name="Marshall C.W."/>
            <person name="Gulliver D."/>
            <person name="May H.D."/>
            <person name="Norman R.S."/>
        </authorList>
    </citation>
    <scope>NUCLEOTIDE SEQUENCE [LARGE SCALE GENOMIC DNA]</scope>
    <source>
        <strain evidence="4 5">DSM 4132</strain>
    </source>
</reference>
<feature type="domain" description="Phosphatidic acid phosphatase type 2/haloperoxidase" evidence="3">
    <location>
        <begin position="178"/>
        <end position="291"/>
    </location>
</feature>
<evidence type="ECO:0000256" key="2">
    <source>
        <dbReference type="SAM" id="Phobius"/>
    </source>
</evidence>
<keyword evidence="2" id="KW-1133">Transmembrane helix</keyword>
<feature type="transmembrane region" description="Helical" evidence="2">
    <location>
        <begin position="147"/>
        <end position="174"/>
    </location>
</feature>
<keyword evidence="5" id="KW-1185">Reference proteome</keyword>
<dbReference type="SMART" id="SM00014">
    <property type="entry name" value="acidPPc"/>
    <property type="match status" value="1"/>
</dbReference>
<dbReference type="SUPFAM" id="SSF48317">
    <property type="entry name" value="Acid phosphatase/Vanadium-dependent haloperoxidase"/>
    <property type="match status" value="1"/>
</dbReference>
<dbReference type="InterPro" id="IPR000326">
    <property type="entry name" value="PAP2/HPO"/>
</dbReference>
<dbReference type="Proteomes" id="UP000622405">
    <property type="component" value="Unassembled WGS sequence"/>
</dbReference>
<name>A0ABR6Z147_9FIRM</name>
<sequence>MISVWARVRCASKYSHRLCRSWSERPRHMKDNKPDQSVTDKDRHATAKSPSPVGKMRGAAQKIMTGIRHIPPLYWLIMVAIILISFLLVIPDYVWIIFSDAVKSQNSLLILVLIFALTTISLVWSVGQRIDVWVFTYFNMHGRRWSWLDGTMLLLTQLGNGIFAMILATILYFLGHHVLAYAFVLGTLSLWFVVELIKMLVHRTRPYKKIENSRIVGSPARGSSFPSGHTSQSFFMATFLLPYFHVNFFIGLAGYLLAFLVGITRIYVGMHYPRDVLGGAMLGTAWGLLGVILIQSF</sequence>
<dbReference type="EMBL" id="WJBE01000022">
    <property type="protein sequence ID" value="MBC3901209.1"/>
    <property type="molecule type" value="Genomic_DNA"/>
</dbReference>
<dbReference type="Pfam" id="PF01569">
    <property type="entry name" value="PAP2"/>
    <property type="match status" value="1"/>
</dbReference>
<evidence type="ECO:0000313" key="5">
    <source>
        <dbReference type="Proteomes" id="UP000622405"/>
    </source>
</evidence>
<feature type="transmembrane region" description="Helical" evidence="2">
    <location>
        <begin position="276"/>
        <end position="294"/>
    </location>
</feature>
<feature type="transmembrane region" description="Helical" evidence="2">
    <location>
        <begin position="73"/>
        <end position="96"/>
    </location>
</feature>
<organism evidence="4 5">
    <name type="scientific">Acetobacterium malicum</name>
    <dbReference type="NCBI Taxonomy" id="52692"/>
    <lineage>
        <taxon>Bacteria</taxon>
        <taxon>Bacillati</taxon>
        <taxon>Bacillota</taxon>
        <taxon>Clostridia</taxon>
        <taxon>Eubacteriales</taxon>
        <taxon>Eubacteriaceae</taxon>
        <taxon>Acetobacterium</taxon>
    </lineage>
</organism>
<feature type="transmembrane region" description="Helical" evidence="2">
    <location>
        <begin position="180"/>
        <end position="201"/>
    </location>
</feature>
<feature type="transmembrane region" description="Helical" evidence="2">
    <location>
        <begin position="246"/>
        <end position="270"/>
    </location>
</feature>
<feature type="region of interest" description="Disordered" evidence="1">
    <location>
        <begin position="25"/>
        <end position="57"/>
    </location>
</feature>
<comment type="caution">
    <text evidence="4">The sequence shown here is derived from an EMBL/GenBank/DDBJ whole genome shotgun (WGS) entry which is preliminary data.</text>
</comment>
<evidence type="ECO:0000259" key="3">
    <source>
        <dbReference type="SMART" id="SM00014"/>
    </source>
</evidence>
<feature type="transmembrane region" description="Helical" evidence="2">
    <location>
        <begin position="108"/>
        <end position="126"/>
    </location>
</feature>
<accession>A0ABR6Z147</accession>
<keyword evidence="2" id="KW-0812">Transmembrane</keyword>
<dbReference type="PANTHER" id="PTHR14969">
    <property type="entry name" value="SPHINGOSINE-1-PHOSPHATE PHOSPHOHYDROLASE"/>
    <property type="match status" value="1"/>
</dbReference>
<proteinExistence type="predicted"/>
<gene>
    <name evidence="4" type="ORF">GH811_16480</name>
</gene>
<protein>
    <submittedName>
        <fullName evidence="4">Phosphatase PAP2 family protein</fullName>
    </submittedName>
</protein>
<dbReference type="InterPro" id="IPR036938">
    <property type="entry name" value="PAP2/HPO_sf"/>
</dbReference>
<evidence type="ECO:0000313" key="4">
    <source>
        <dbReference type="EMBL" id="MBC3901209.1"/>
    </source>
</evidence>
<feature type="compositionally biased region" description="Basic and acidic residues" evidence="1">
    <location>
        <begin position="25"/>
        <end position="45"/>
    </location>
</feature>
<keyword evidence="2" id="KW-0472">Membrane</keyword>
<dbReference type="Gene3D" id="1.20.144.10">
    <property type="entry name" value="Phosphatidic acid phosphatase type 2/haloperoxidase"/>
    <property type="match status" value="1"/>
</dbReference>
<evidence type="ECO:0000256" key="1">
    <source>
        <dbReference type="SAM" id="MobiDB-lite"/>
    </source>
</evidence>